<keyword evidence="5" id="KW-0547">Nucleotide-binding</keyword>
<sequence>MFQLERGLIRCMLRGKGEDVSSVRIEGLSKRFGAVDVLAPTDLLIEDGEFVVIVGPSGCGKSTLLRLIAGLEEPSAGRIAIGGRDVTDAAPADRGLAMVFQSYALYPHLSVAENIAFPLRVARRPKAEIAERVAAVARSLDLLPLLDRRPRALSGGQRQRVSIARAIVRRPRVLLLDEPLSNLDAELRVRMRHEFARLHGELGATMIYVTHDQLEAMTLANRIVVMSEGRVEQVGGPIALYDAPATLAVARAIGSPGMNFAAATVVAADAAGVALRLGDGAEVRAAVRAPVGAAVTMGVRPEHLVLDEQGPFGGAVELFERLGPLSFAHLGTPGAHHTLVAQLPGDRRVMLGATLRFGIRPELVHAFDGEGRALPRIGAPPRANHSAQI</sequence>
<dbReference type="InterPro" id="IPR015855">
    <property type="entry name" value="ABC_transpr_MalK-like"/>
</dbReference>
<evidence type="ECO:0000256" key="6">
    <source>
        <dbReference type="ARBA" id="ARBA00022840"/>
    </source>
</evidence>
<dbReference type="Gene3D" id="2.40.50.100">
    <property type="match status" value="1"/>
</dbReference>
<accession>A0A1G7MFB5</accession>
<keyword evidence="2" id="KW-0813">Transport</keyword>
<dbReference type="GO" id="GO:0016887">
    <property type="term" value="F:ATP hydrolysis activity"/>
    <property type="evidence" value="ECO:0007669"/>
    <property type="project" value="InterPro"/>
</dbReference>
<keyword evidence="3" id="KW-1003">Cell membrane</keyword>
<evidence type="ECO:0000256" key="2">
    <source>
        <dbReference type="ARBA" id="ARBA00022448"/>
    </source>
</evidence>
<proteinExistence type="inferred from homology"/>
<keyword evidence="10" id="KW-1185">Reference proteome</keyword>
<evidence type="ECO:0000313" key="10">
    <source>
        <dbReference type="Proteomes" id="UP000323502"/>
    </source>
</evidence>
<dbReference type="PROSITE" id="PS00211">
    <property type="entry name" value="ABC_TRANSPORTER_1"/>
    <property type="match status" value="1"/>
</dbReference>
<organism evidence="9 10">
    <name type="scientific">Sphingomonas carotinifaciens</name>
    <dbReference type="NCBI Taxonomy" id="1166323"/>
    <lineage>
        <taxon>Bacteria</taxon>
        <taxon>Pseudomonadati</taxon>
        <taxon>Pseudomonadota</taxon>
        <taxon>Alphaproteobacteria</taxon>
        <taxon>Sphingomonadales</taxon>
        <taxon>Sphingomonadaceae</taxon>
        <taxon>Sphingomonas</taxon>
    </lineage>
</organism>
<dbReference type="FunFam" id="3.40.50.300:FF:000042">
    <property type="entry name" value="Maltose/maltodextrin ABC transporter, ATP-binding protein"/>
    <property type="match status" value="1"/>
</dbReference>
<evidence type="ECO:0000313" key="9">
    <source>
        <dbReference type="EMBL" id="SDF60294.1"/>
    </source>
</evidence>
<evidence type="ECO:0000256" key="4">
    <source>
        <dbReference type="ARBA" id="ARBA00022519"/>
    </source>
</evidence>
<dbReference type="InterPro" id="IPR008995">
    <property type="entry name" value="Mo/tungstate-bd_C_term_dom"/>
</dbReference>
<keyword evidence="4" id="KW-0997">Cell inner membrane</keyword>
<keyword evidence="6 9" id="KW-0067">ATP-binding</keyword>
<dbReference type="SUPFAM" id="SSF50331">
    <property type="entry name" value="MOP-like"/>
    <property type="match status" value="1"/>
</dbReference>
<gene>
    <name evidence="9" type="ORF">SAMN05216557_104165</name>
</gene>
<dbReference type="GO" id="GO:1990060">
    <property type="term" value="C:maltose transport complex"/>
    <property type="evidence" value="ECO:0007669"/>
    <property type="project" value="TreeGrafter"/>
</dbReference>
<reference evidence="9 10" key="1">
    <citation type="submission" date="2016-10" db="EMBL/GenBank/DDBJ databases">
        <authorList>
            <person name="Varghese N."/>
            <person name="Submissions S."/>
        </authorList>
    </citation>
    <scope>NUCLEOTIDE SEQUENCE [LARGE SCALE GENOMIC DNA]</scope>
    <source>
        <strain evidence="9 10">S7-754</strain>
    </source>
</reference>
<dbReference type="SUPFAM" id="SSF52540">
    <property type="entry name" value="P-loop containing nucleoside triphosphate hydrolases"/>
    <property type="match status" value="1"/>
</dbReference>
<dbReference type="Proteomes" id="UP000323502">
    <property type="component" value="Unassembled WGS sequence"/>
</dbReference>
<name>A0A1G7MFB5_9SPHN</name>
<dbReference type="InterPro" id="IPR040582">
    <property type="entry name" value="OB_MalK-like"/>
</dbReference>
<protein>
    <submittedName>
        <fullName evidence="9">Multiple sugar transport system ATP-binding protein</fullName>
    </submittedName>
</protein>
<feature type="domain" description="ABC transporter" evidence="8">
    <location>
        <begin position="23"/>
        <end position="253"/>
    </location>
</feature>
<dbReference type="SMART" id="SM00382">
    <property type="entry name" value="AAA"/>
    <property type="match status" value="1"/>
</dbReference>
<dbReference type="GO" id="GO:0055052">
    <property type="term" value="C:ATP-binding cassette (ABC) transporter complex, substrate-binding subunit-containing"/>
    <property type="evidence" value="ECO:0007669"/>
    <property type="project" value="TreeGrafter"/>
</dbReference>
<keyword evidence="7" id="KW-0472">Membrane</keyword>
<dbReference type="InterPro" id="IPR012340">
    <property type="entry name" value="NA-bd_OB-fold"/>
</dbReference>
<dbReference type="PROSITE" id="PS50893">
    <property type="entry name" value="ABC_TRANSPORTER_2"/>
    <property type="match status" value="1"/>
</dbReference>
<comment type="similarity">
    <text evidence="1">Belongs to the ABC transporter superfamily.</text>
</comment>
<dbReference type="Pfam" id="PF00005">
    <property type="entry name" value="ABC_tran"/>
    <property type="match status" value="1"/>
</dbReference>
<dbReference type="AlphaFoldDB" id="A0A1G7MFB5"/>
<evidence type="ECO:0000256" key="1">
    <source>
        <dbReference type="ARBA" id="ARBA00005417"/>
    </source>
</evidence>
<dbReference type="InterPro" id="IPR047641">
    <property type="entry name" value="ABC_transpr_MalK/UgpC-like"/>
</dbReference>
<dbReference type="InterPro" id="IPR017871">
    <property type="entry name" value="ABC_transporter-like_CS"/>
</dbReference>
<evidence type="ECO:0000259" key="8">
    <source>
        <dbReference type="PROSITE" id="PS50893"/>
    </source>
</evidence>
<dbReference type="GO" id="GO:0005524">
    <property type="term" value="F:ATP binding"/>
    <property type="evidence" value="ECO:0007669"/>
    <property type="project" value="UniProtKB-KW"/>
</dbReference>
<dbReference type="GO" id="GO:0015423">
    <property type="term" value="F:ABC-type maltose transporter activity"/>
    <property type="evidence" value="ECO:0007669"/>
    <property type="project" value="TreeGrafter"/>
</dbReference>
<dbReference type="InterPro" id="IPR003593">
    <property type="entry name" value="AAA+_ATPase"/>
</dbReference>
<keyword evidence="9" id="KW-0762">Sugar transport</keyword>
<dbReference type="PANTHER" id="PTHR43875:SF3">
    <property type="entry name" value="MALTOSE_MALTODEXTRIN IMPORT ATP-BINDING PROTEIN MALK"/>
    <property type="match status" value="1"/>
</dbReference>
<dbReference type="CDD" id="cd03301">
    <property type="entry name" value="ABC_MalK_N"/>
    <property type="match status" value="1"/>
</dbReference>
<evidence type="ECO:0000256" key="5">
    <source>
        <dbReference type="ARBA" id="ARBA00022741"/>
    </source>
</evidence>
<dbReference type="PANTHER" id="PTHR43875">
    <property type="entry name" value="MALTODEXTRIN IMPORT ATP-BINDING PROTEIN MSMX"/>
    <property type="match status" value="1"/>
</dbReference>
<dbReference type="InterPro" id="IPR003439">
    <property type="entry name" value="ABC_transporter-like_ATP-bd"/>
</dbReference>
<evidence type="ECO:0000256" key="7">
    <source>
        <dbReference type="ARBA" id="ARBA00023136"/>
    </source>
</evidence>
<dbReference type="Gene3D" id="3.40.50.300">
    <property type="entry name" value="P-loop containing nucleotide triphosphate hydrolases"/>
    <property type="match status" value="1"/>
</dbReference>
<evidence type="ECO:0000256" key="3">
    <source>
        <dbReference type="ARBA" id="ARBA00022475"/>
    </source>
</evidence>
<dbReference type="Gene3D" id="2.40.50.140">
    <property type="entry name" value="Nucleic acid-binding proteins"/>
    <property type="match status" value="1"/>
</dbReference>
<dbReference type="InterPro" id="IPR027417">
    <property type="entry name" value="P-loop_NTPase"/>
</dbReference>
<dbReference type="Pfam" id="PF17912">
    <property type="entry name" value="OB_MalK"/>
    <property type="match status" value="1"/>
</dbReference>
<dbReference type="EMBL" id="FNBI01000004">
    <property type="protein sequence ID" value="SDF60294.1"/>
    <property type="molecule type" value="Genomic_DNA"/>
</dbReference>